<dbReference type="PANTHER" id="PTHR35308">
    <property type="entry name" value="CYTOCHROME C OXIDASE SUBUNIT 7"/>
    <property type="match status" value="1"/>
</dbReference>
<organism evidence="6">
    <name type="scientific">Physcomitrium patens</name>
    <name type="common">Spreading-leaved earth moss</name>
    <name type="synonym">Physcomitrella patens</name>
    <dbReference type="NCBI Taxonomy" id="3218"/>
    <lineage>
        <taxon>Eukaryota</taxon>
        <taxon>Viridiplantae</taxon>
        <taxon>Streptophyta</taxon>
        <taxon>Embryophyta</taxon>
        <taxon>Bryophyta</taxon>
        <taxon>Bryophytina</taxon>
        <taxon>Bryopsida</taxon>
        <taxon>Funariidae</taxon>
        <taxon>Funariales</taxon>
        <taxon>Funariaceae</taxon>
        <taxon>Physcomitrium</taxon>
    </lineage>
</organism>
<keyword evidence="4 5" id="KW-0472">Membrane</keyword>
<dbReference type="Proteomes" id="UP000006727">
    <property type="component" value="Chromosome 19"/>
</dbReference>
<comment type="subcellular location">
    <subcellularLocation>
        <location evidence="1">Mitochondrion inner membrane</location>
    </subcellularLocation>
</comment>
<evidence type="ECO:0000256" key="2">
    <source>
        <dbReference type="ARBA" id="ARBA00022792"/>
    </source>
</evidence>
<dbReference type="FunCoup" id="A0A2K1IXA6">
    <property type="interactions" value="1472"/>
</dbReference>
<dbReference type="Pfam" id="PF02238">
    <property type="entry name" value="COX7a"/>
    <property type="match status" value="1"/>
</dbReference>
<dbReference type="EnsemblPlants" id="Pp3c19_5160V3.1">
    <property type="protein sequence ID" value="PAC:32938421.CDS.1"/>
    <property type="gene ID" value="Pp3c19_5160"/>
</dbReference>
<proteinExistence type="predicted"/>
<keyword evidence="3" id="KW-0496">Mitochondrion</keyword>
<keyword evidence="8" id="KW-1185">Reference proteome</keyword>
<reference evidence="6 8" key="2">
    <citation type="journal article" date="2018" name="Plant J.">
        <title>The Physcomitrella patens chromosome-scale assembly reveals moss genome structure and evolution.</title>
        <authorList>
            <person name="Lang D."/>
            <person name="Ullrich K.K."/>
            <person name="Murat F."/>
            <person name="Fuchs J."/>
            <person name="Jenkins J."/>
            <person name="Haas F.B."/>
            <person name="Piednoel M."/>
            <person name="Gundlach H."/>
            <person name="Van Bel M."/>
            <person name="Meyberg R."/>
            <person name="Vives C."/>
            <person name="Morata J."/>
            <person name="Symeonidi A."/>
            <person name="Hiss M."/>
            <person name="Muchero W."/>
            <person name="Kamisugi Y."/>
            <person name="Saleh O."/>
            <person name="Blanc G."/>
            <person name="Decker E.L."/>
            <person name="van Gessel N."/>
            <person name="Grimwood J."/>
            <person name="Hayes R.D."/>
            <person name="Graham S.W."/>
            <person name="Gunter L.E."/>
            <person name="McDaniel S.F."/>
            <person name="Hoernstein S.N.W."/>
            <person name="Larsson A."/>
            <person name="Li F.W."/>
            <person name="Perroud P.F."/>
            <person name="Phillips J."/>
            <person name="Ranjan P."/>
            <person name="Rokshar D.S."/>
            <person name="Rothfels C.J."/>
            <person name="Schneider L."/>
            <person name="Shu S."/>
            <person name="Stevenson D.W."/>
            <person name="Thummler F."/>
            <person name="Tillich M."/>
            <person name="Villarreal Aguilar J.C."/>
            <person name="Widiez T."/>
            <person name="Wong G.K."/>
            <person name="Wymore A."/>
            <person name="Zhang Y."/>
            <person name="Zimmer A.D."/>
            <person name="Quatrano R.S."/>
            <person name="Mayer K.F.X."/>
            <person name="Goodstein D."/>
            <person name="Casacuberta J.M."/>
            <person name="Vandepoele K."/>
            <person name="Reski R."/>
            <person name="Cuming A.C."/>
            <person name="Tuskan G.A."/>
            <person name="Maumus F."/>
            <person name="Salse J."/>
            <person name="Schmutz J."/>
            <person name="Rensing S.A."/>
        </authorList>
    </citation>
    <scope>NUCLEOTIDE SEQUENCE [LARGE SCALE GENOMIC DNA]</scope>
    <source>
        <strain evidence="7 8">cv. Gransden 2004</strain>
    </source>
</reference>
<sequence length="66" mass="7151">MKVDGAEGVMLKQSQFQGMKKGTHIHLKLGSDRITSVAIPALLVGTTILMMLRGVWNMSHGTGKKD</sequence>
<dbReference type="PANTHER" id="PTHR35308:SF1">
    <property type="entry name" value="CYTOCHROME C OXIDASE SUBUNIT 7"/>
    <property type="match status" value="1"/>
</dbReference>
<keyword evidence="5" id="KW-1133">Transmembrane helix</keyword>
<evidence type="ECO:0000313" key="7">
    <source>
        <dbReference type="EnsemblPlants" id="PAC:32938421.CDS.1"/>
    </source>
</evidence>
<evidence type="ECO:0000256" key="5">
    <source>
        <dbReference type="SAM" id="Phobius"/>
    </source>
</evidence>
<reference evidence="6 8" key="1">
    <citation type="journal article" date="2008" name="Science">
        <title>The Physcomitrella genome reveals evolutionary insights into the conquest of land by plants.</title>
        <authorList>
            <person name="Rensing S."/>
            <person name="Lang D."/>
            <person name="Zimmer A."/>
            <person name="Terry A."/>
            <person name="Salamov A."/>
            <person name="Shapiro H."/>
            <person name="Nishiyama T."/>
            <person name="Perroud P.-F."/>
            <person name="Lindquist E."/>
            <person name="Kamisugi Y."/>
            <person name="Tanahashi T."/>
            <person name="Sakakibara K."/>
            <person name="Fujita T."/>
            <person name="Oishi K."/>
            <person name="Shin-I T."/>
            <person name="Kuroki Y."/>
            <person name="Toyoda A."/>
            <person name="Suzuki Y."/>
            <person name="Hashimoto A."/>
            <person name="Yamaguchi K."/>
            <person name="Sugano A."/>
            <person name="Kohara Y."/>
            <person name="Fujiyama A."/>
            <person name="Anterola A."/>
            <person name="Aoki S."/>
            <person name="Ashton N."/>
            <person name="Barbazuk W.B."/>
            <person name="Barker E."/>
            <person name="Bennetzen J."/>
            <person name="Bezanilla M."/>
            <person name="Blankenship R."/>
            <person name="Cho S.H."/>
            <person name="Dutcher S."/>
            <person name="Estelle M."/>
            <person name="Fawcett J.A."/>
            <person name="Gundlach H."/>
            <person name="Hanada K."/>
            <person name="Heyl A."/>
            <person name="Hicks K.A."/>
            <person name="Hugh J."/>
            <person name="Lohr M."/>
            <person name="Mayer K."/>
            <person name="Melkozernov A."/>
            <person name="Murata T."/>
            <person name="Nelson D."/>
            <person name="Pils B."/>
            <person name="Prigge M."/>
            <person name="Reiss B."/>
            <person name="Renner T."/>
            <person name="Rombauts S."/>
            <person name="Rushton P."/>
            <person name="Sanderfoot A."/>
            <person name="Schween G."/>
            <person name="Shiu S.-H."/>
            <person name="Stueber K."/>
            <person name="Theodoulou F.L."/>
            <person name="Tu H."/>
            <person name="Van de Peer Y."/>
            <person name="Verrier P.J."/>
            <person name="Waters E."/>
            <person name="Wood A."/>
            <person name="Yang L."/>
            <person name="Cove D."/>
            <person name="Cuming A."/>
            <person name="Hasebe M."/>
            <person name="Lucas S."/>
            <person name="Mishler D.B."/>
            <person name="Reski R."/>
            <person name="Grigoriev I."/>
            <person name="Quatrano R.S."/>
            <person name="Boore J.L."/>
        </authorList>
    </citation>
    <scope>NUCLEOTIDE SEQUENCE [LARGE SCALE GENOMIC DNA]</scope>
    <source>
        <strain evidence="7 8">cv. Gransden 2004</strain>
    </source>
</reference>
<gene>
    <name evidence="6" type="ORF">PHYPA_023714</name>
</gene>
<protein>
    <submittedName>
        <fullName evidence="6 7">Uncharacterized protein</fullName>
    </submittedName>
</protein>
<evidence type="ECO:0000256" key="1">
    <source>
        <dbReference type="ARBA" id="ARBA00004273"/>
    </source>
</evidence>
<dbReference type="GO" id="GO:0005743">
    <property type="term" value="C:mitochondrial inner membrane"/>
    <property type="evidence" value="ECO:0007669"/>
    <property type="project" value="UniProtKB-SubCell"/>
</dbReference>
<evidence type="ECO:0000313" key="8">
    <source>
        <dbReference type="Proteomes" id="UP000006727"/>
    </source>
</evidence>
<dbReference type="InterPro" id="IPR039297">
    <property type="entry name" value="COX7a"/>
</dbReference>
<name>A0A2K1IXA6_PHYPA</name>
<dbReference type="STRING" id="3218.A0A2K1IXA6"/>
<evidence type="ECO:0000256" key="3">
    <source>
        <dbReference type="ARBA" id="ARBA00023128"/>
    </source>
</evidence>
<reference evidence="7" key="3">
    <citation type="submission" date="2020-12" db="UniProtKB">
        <authorList>
            <consortium name="EnsemblPlants"/>
        </authorList>
    </citation>
    <scope>IDENTIFICATION</scope>
</reference>
<keyword evidence="5" id="KW-0812">Transmembrane</keyword>
<dbReference type="EMBL" id="ABEU02000019">
    <property type="protein sequence ID" value="PNR33898.1"/>
    <property type="molecule type" value="Genomic_DNA"/>
</dbReference>
<keyword evidence="2" id="KW-0999">Mitochondrion inner membrane</keyword>
<dbReference type="AlphaFoldDB" id="A0A2K1IXA6"/>
<dbReference type="Gramene" id="Pp3c19_5160V3.1">
    <property type="protein sequence ID" value="PAC:32938421.CDS.1"/>
    <property type="gene ID" value="Pp3c19_5160"/>
</dbReference>
<accession>A0A2K1IXA6</accession>
<evidence type="ECO:0000256" key="4">
    <source>
        <dbReference type="ARBA" id="ARBA00023136"/>
    </source>
</evidence>
<evidence type="ECO:0000313" key="6">
    <source>
        <dbReference type="EMBL" id="PNR33898.1"/>
    </source>
</evidence>
<feature type="transmembrane region" description="Helical" evidence="5">
    <location>
        <begin position="37"/>
        <end position="56"/>
    </location>
</feature>
<dbReference type="InParanoid" id="A0A2K1IXA6"/>